<feature type="compositionally biased region" description="Polar residues" evidence="2">
    <location>
        <begin position="500"/>
        <end position="512"/>
    </location>
</feature>
<organism evidence="3 4">
    <name type="scientific">Sordaria macrospora</name>
    <dbReference type="NCBI Taxonomy" id="5147"/>
    <lineage>
        <taxon>Eukaryota</taxon>
        <taxon>Fungi</taxon>
        <taxon>Dikarya</taxon>
        <taxon>Ascomycota</taxon>
        <taxon>Pezizomycotina</taxon>
        <taxon>Sordariomycetes</taxon>
        <taxon>Sordariomycetidae</taxon>
        <taxon>Sordariales</taxon>
        <taxon>Sordariaceae</taxon>
        <taxon>Sordaria</taxon>
    </lineage>
</organism>
<name>A0A8S8ZXX9_SORMA</name>
<evidence type="ECO:0000256" key="2">
    <source>
        <dbReference type="SAM" id="MobiDB-lite"/>
    </source>
</evidence>
<feature type="region of interest" description="Disordered" evidence="2">
    <location>
        <begin position="396"/>
        <end position="549"/>
    </location>
</feature>
<proteinExistence type="predicted"/>
<dbReference type="VEuPathDB" id="FungiDB:SMAC_00668"/>
<dbReference type="EMBL" id="NMPR01000030">
    <property type="protein sequence ID" value="KAA8633896.1"/>
    <property type="molecule type" value="Genomic_DNA"/>
</dbReference>
<accession>A0A8S8ZXX9</accession>
<sequence>MDPTPPPTMNGIAEGPCMNTQCARSQGILQGVNDTLLSERTAAVEEATTLGRENIGLRADIARLRADIEQLREQVVRVRAGPKKHTERAWPGMVRQHLLTGDPTWEEVCGQCNKEENMSVNINRVHPNIKFVTREEGDAAIEDLPGSNINNGPFNFNGLPAEVQARIFKIWPFKKGKLVHAISRLDPFVPLEEFPEEAALSRRSGLKRFFFFERKCSITHSGQAPNDLLRMLLVSRRFYFIGIHAFCGLNTFAFSSLGEFHRFCQGIGPARVERLQHLEITLTGNQYLTVALDPKGRLPYSRRTFGLSFLPDCQRLKTLVIHIDESGKRYQRRRYGDSNYKHRRESSKLENLQPLFRANGQEGAWNPVRADWGLVKGFYIDNGGIWSYDQLRQDGGLPHDTDVPSRMSASSGPRQRGSSSSSSSLSSSSSFSSSSSSSGGPHHGRRGPPIGGPGDADMERNSPPDRRAGSEIIEVPSDSDSDEDSLFVSQNNRHNDHLEYNSNRSRHSTSPGTGDAGTPMAIDDEDNEDDHNPHHQHHNSSPSPSPHPS</sequence>
<gene>
    <name evidence="3" type="ORF">SMACR_00668</name>
</gene>
<feature type="coiled-coil region" evidence="1">
    <location>
        <begin position="54"/>
        <end position="81"/>
    </location>
</feature>
<evidence type="ECO:0000256" key="1">
    <source>
        <dbReference type="SAM" id="Coils"/>
    </source>
</evidence>
<feature type="compositionally biased region" description="Low complexity" evidence="2">
    <location>
        <begin position="408"/>
        <end position="440"/>
    </location>
</feature>
<dbReference type="Proteomes" id="UP000433876">
    <property type="component" value="Unassembled WGS sequence"/>
</dbReference>
<evidence type="ECO:0000313" key="4">
    <source>
        <dbReference type="Proteomes" id="UP000433876"/>
    </source>
</evidence>
<feature type="compositionally biased region" description="Basic and acidic residues" evidence="2">
    <location>
        <begin position="457"/>
        <end position="469"/>
    </location>
</feature>
<keyword evidence="1" id="KW-0175">Coiled coil</keyword>
<dbReference type="AlphaFoldDB" id="A0A8S8ZXX9"/>
<evidence type="ECO:0000313" key="3">
    <source>
        <dbReference type="EMBL" id="KAA8633896.1"/>
    </source>
</evidence>
<protein>
    <submittedName>
        <fullName evidence="3">Uncharacterized protein</fullName>
    </submittedName>
</protein>
<reference evidence="3 4" key="1">
    <citation type="submission" date="2017-07" db="EMBL/GenBank/DDBJ databases">
        <title>Genome sequence of the Sordaria macrospora wild type strain R19027.</title>
        <authorList>
            <person name="Nowrousian M."/>
            <person name="Teichert I."/>
            <person name="Kueck U."/>
        </authorList>
    </citation>
    <scope>NUCLEOTIDE SEQUENCE [LARGE SCALE GENOMIC DNA]</scope>
    <source>
        <strain evidence="3 4">R19027</strain>
        <tissue evidence="3">Mycelium</tissue>
    </source>
</reference>
<comment type="caution">
    <text evidence="3">The sequence shown here is derived from an EMBL/GenBank/DDBJ whole genome shotgun (WGS) entry which is preliminary data.</text>
</comment>